<evidence type="ECO:0000313" key="6">
    <source>
        <dbReference type="Proteomes" id="UP000034448"/>
    </source>
</evidence>
<comment type="caution">
    <text evidence="5">The sequence shown here is derived from an EMBL/GenBank/DDBJ whole genome shotgun (WGS) entry which is preliminary data.</text>
</comment>
<name>A0A0G0HWE5_9BACT</name>
<evidence type="ECO:0000256" key="2">
    <source>
        <dbReference type="ARBA" id="ARBA00022676"/>
    </source>
</evidence>
<gene>
    <name evidence="5" type="ORF">US28_C0002G0046</name>
</gene>
<dbReference type="AlphaFoldDB" id="A0A0G0HWE5"/>
<dbReference type="InterPro" id="IPR001173">
    <property type="entry name" value="Glyco_trans_2-like"/>
</dbReference>
<evidence type="ECO:0000313" key="5">
    <source>
        <dbReference type="EMBL" id="KKQ16379.1"/>
    </source>
</evidence>
<keyword evidence="3 5" id="KW-0808">Transferase</keyword>
<accession>A0A0G0HWE5</accession>
<feature type="domain" description="Glycosyltransferase 2-like" evidence="4">
    <location>
        <begin position="27"/>
        <end position="195"/>
    </location>
</feature>
<dbReference type="SUPFAM" id="SSF53448">
    <property type="entry name" value="Nucleotide-diphospho-sugar transferases"/>
    <property type="match status" value="1"/>
</dbReference>
<dbReference type="PANTHER" id="PTHR43630:SF1">
    <property type="entry name" value="POLY-BETA-1,6-N-ACETYL-D-GLUCOSAMINE SYNTHASE"/>
    <property type="match status" value="1"/>
</dbReference>
<dbReference type="Pfam" id="PF00535">
    <property type="entry name" value="Glycos_transf_2"/>
    <property type="match status" value="1"/>
</dbReference>
<keyword evidence="2" id="KW-0328">Glycosyltransferase</keyword>
<dbReference type="Proteomes" id="UP000034448">
    <property type="component" value="Unassembled WGS sequence"/>
</dbReference>
<organism evidence="5 6">
    <name type="scientific">Candidatus Daviesbacteria bacterium GW2011_GWA1_36_8</name>
    <dbReference type="NCBI Taxonomy" id="1618417"/>
    <lineage>
        <taxon>Bacteria</taxon>
        <taxon>Candidatus Daviesiibacteriota</taxon>
    </lineage>
</organism>
<comment type="similarity">
    <text evidence="1">Belongs to the glycosyltransferase 2 family.</text>
</comment>
<dbReference type="GO" id="GO:0016757">
    <property type="term" value="F:glycosyltransferase activity"/>
    <property type="evidence" value="ECO:0007669"/>
    <property type="project" value="UniProtKB-KW"/>
</dbReference>
<protein>
    <submittedName>
        <fullName evidence="5">Glycosyl transferase family 2</fullName>
    </submittedName>
</protein>
<proteinExistence type="inferred from homology"/>
<evidence type="ECO:0000259" key="4">
    <source>
        <dbReference type="Pfam" id="PF00535"/>
    </source>
</evidence>
<reference evidence="5 6" key="1">
    <citation type="journal article" date="2015" name="Nature">
        <title>rRNA introns, odd ribosomes, and small enigmatic genomes across a large radiation of phyla.</title>
        <authorList>
            <person name="Brown C.T."/>
            <person name="Hug L.A."/>
            <person name="Thomas B.C."/>
            <person name="Sharon I."/>
            <person name="Castelle C.J."/>
            <person name="Singh A."/>
            <person name="Wilkins M.J."/>
            <person name="Williams K.H."/>
            <person name="Banfield J.F."/>
        </authorList>
    </citation>
    <scope>NUCLEOTIDE SEQUENCE [LARGE SCALE GENOMIC DNA]</scope>
</reference>
<dbReference type="EMBL" id="LBSJ01000002">
    <property type="protein sequence ID" value="KKQ16379.1"/>
    <property type="molecule type" value="Genomic_DNA"/>
</dbReference>
<dbReference type="Gene3D" id="3.90.550.10">
    <property type="entry name" value="Spore Coat Polysaccharide Biosynthesis Protein SpsA, Chain A"/>
    <property type="match status" value="1"/>
</dbReference>
<evidence type="ECO:0000256" key="1">
    <source>
        <dbReference type="ARBA" id="ARBA00006739"/>
    </source>
</evidence>
<dbReference type="InterPro" id="IPR029044">
    <property type="entry name" value="Nucleotide-diphossugar_trans"/>
</dbReference>
<dbReference type="PANTHER" id="PTHR43630">
    <property type="entry name" value="POLY-BETA-1,6-N-ACETYL-D-GLUCOSAMINE SYNTHASE"/>
    <property type="match status" value="1"/>
</dbReference>
<evidence type="ECO:0000256" key="3">
    <source>
        <dbReference type="ARBA" id="ARBA00022679"/>
    </source>
</evidence>
<sequence>MDKWLLANRFINKSINKINMKKIPTVTIGIPAYNEEGNIHHLLLSLLKQNYQGIKLEQILIISDGSTDNTVSEVKKIKSKFIKLIDRKKRLGIIKTQNQLLKHVKSDILVMLDADILPLGENFIQKLAYPLLKDSSVGIVGAGTKSIKPNTLIEKILSQSHEMKNSFYTKINNGDNIYMCHGRARAFSAKIYKKIVWKGECAEDAFSYLFCIKKGYKFVYQKNATVLFRSPSSLSDHIKQSLRFTYGKKQMEKYFSPEFVKKQYEIPNNLIIQTLLKYLINNTLTISGYILINIYVRIVGLFVKSNYETWNPPISTKKIII</sequence>